<evidence type="ECO:0000256" key="3">
    <source>
        <dbReference type="ARBA" id="ARBA00023163"/>
    </source>
</evidence>
<dbReference type="Gene3D" id="1.10.10.10">
    <property type="entry name" value="Winged helix-like DNA-binding domain superfamily/Winged helix DNA-binding domain"/>
    <property type="match status" value="2"/>
</dbReference>
<dbReference type="GO" id="GO:0043565">
    <property type="term" value="F:sequence-specific DNA binding"/>
    <property type="evidence" value="ECO:0007669"/>
    <property type="project" value="InterPro"/>
</dbReference>
<comment type="caution">
    <text evidence="5">The sequence shown here is derived from an EMBL/GenBank/DDBJ whole genome shotgun (WGS) entry which is preliminary data.</text>
</comment>
<dbReference type="RefSeq" id="WP_171086567.1">
    <property type="nucleotide sequence ID" value="NZ_BNBU01000001.1"/>
</dbReference>
<organism evidence="5 6">
    <name type="scientific">Streptomyces morookaense</name>
    <name type="common">Streptoverticillium morookaense</name>
    <dbReference type="NCBI Taxonomy" id="1970"/>
    <lineage>
        <taxon>Bacteria</taxon>
        <taxon>Bacillati</taxon>
        <taxon>Actinomycetota</taxon>
        <taxon>Actinomycetes</taxon>
        <taxon>Kitasatosporales</taxon>
        <taxon>Streptomycetaceae</taxon>
        <taxon>Streptomyces</taxon>
    </lineage>
</organism>
<dbReference type="AlphaFoldDB" id="A0A7Y7B9W1"/>
<name>A0A7Y7B9W1_STRMO</name>
<dbReference type="SUPFAM" id="SSF54909">
    <property type="entry name" value="Dimeric alpha+beta barrel"/>
    <property type="match status" value="1"/>
</dbReference>
<protein>
    <submittedName>
        <fullName evidence="5">Lrp/AsnC family transcriptional regulator</fullName>
    </submittedName>
</protein>
<dbReference type="InterPro" id="IPR011008">
    <property type="entry name" value="Dimeric_a/b-barrel"/>
</dbReference>
<accession>A0A7Y7B9W1</accession>
<evidence type="ECO:0000313" key="5">
    <source>
        <dbReference type="EMBL" id="NVK81642.1"/>
    </source>
</evidence>
<sequence>MLDDLDRALVHALHIDGRAPFSRIAEVLGVSTQTVARRYRRLRTEAGLRVVGLPDPHRAGQAQWTLRLTTAPAATEHLAHALARRPDTSWVKLTSGGTEVFAVVHAPHDTEFSRALLLRDIPRKAGITAVSAHCMLHTYLGGPTAWRGRLQALTGEQQARLAPERAAQGGDGSPLTQADRDLIGALRHDGRAGHAELAAATGRSQATVARRLAELRAHGALFLDVEIEPRALGAGTQALLWMSVPPAHLDAVAGVLASHPELAVVAATTGPTNLLAHALCSDPADLHRYLTRRLGALEEIRTLETAPVVHTLKAAGSLVPAARGPRAHGR</sequence>
<dbReference type="SUPFAM" id="SSF46785">
    <property type="entry name" value="Winged helix' DNA-binding domain"/>
    <property type="match status" value="2"/>
</dbReference>
<dbReference type="InterPro" id="IPR036390">
    <property type="entry name" value="WH_DNA-bd_sf"/>
</dbReference>
<dbReference type="InterPro" id="IPR000485">
    <property type="entry name" value="AsnC-type_HTH_dom"/>
</dbReference>
<dbReference type="InterPro" id="IPR036388">
    <property type="entry name" value="WH-like_DNA-bd_sf"/>
</dbReference>
<proteinExistence type="predicted"/>
<dbReference type="InterPro" id="IPR019888">
    <property type="entry name" value="Tscrpt_reg_AsnC-like"/>
</dbReference>
<dbReference type="InterPro" id="IPR019887">
    <property type="entry name" value="Tscrpt_reg_AsnC/Lrp_C"/>
</dbReference>
<dbReference type="Proteomes" id="UP000587462">
    <property type="component" value="Unassembled WGS sequence"/>
</dbReference>
<reference evidence="5 6" key="1">
    <citation type="submission" date="2020-04" db="EMBL/GenBank/DDBJ databases">
        <title>Draft Genome Sequence of Streptomyces morookaense DSM 40503, an 8-azaguanine-producing strain.</title>
        <authorList>
            <person name="Qi J."/>
            <person name="Gao J.-M."/>
        </authorList>
    </citation>
    <scope>NUCLEOTIDE SEQUENCE [LARGE SCALE GENOMIC DNA]</scope>
    <source>
        <strain evidence="5 6">DSM 40503</strain>
    </source>
</reference>
<dbReference type="SMART" id="SM00344">
    <property type="entry name" value="HTH_ASNC"/>
    <property type="match status" value="2"/>
</dbReference>
<keyword evidence="1" id="KW-0805">Transcription regulation</keyword>
<evidence type="ECO:0000259" key="4">
    <source>
        <dbReference type="PROSITE" id="PS50956"/>
    </source>
</evidence>
<dbReference type="PANTHER" id="PTHR30154">
    <property type="entry name" value="LEUCINE-RESPONSIVE REGULATORY PROTEIN"/>
    <property type="match status" value="1"/>
</dbReference>
<dbReference type="Pfam" id="PF01037">
    <property type="entry name" value="AsnC_trans_reg"/>
    <property type="match status" value="1"/>
</dbReference>
<dbReference type="EMBL" id="JABBXF010000088">
    <property type="protein sequence ID" value="NVK81642.1"/>
    <property type="molecule type" value="Genomic_DNA"/>
</dbReference>
<dbReference type="PANTHER" id="PTHR30154:SF34">
    <property type="entry name" value="TRANSCRIPTIONAL REGULATOR AZLB"/>
    <property type="match status" value="1"/>
</dbReference>
<gene>
    <name evidence="5" type="ORF">HG542_28915</name>
</gene>
<keyword evidence="3" id="KW-0804">Transcription</keyword>
<dbReference type="PROSITE" id="PS50956">
    <property type="entry name" value="HTH_ASNC_2"/>
    <property type="match status" value="1"/>
</dbReference>
<evidence type="ECO:0000313" key="6">
    <source>
        <dbReference type="Proteomes" id="UP000587462"/>
    </source>
</evidence>
<keyword evidence="2" id="KW-0238">DNA-binding</keyword>
<dbReference type="GO" id="GO:0043200">
    <property type="term" value="P:response to amino acid"/>
    <property type="evidence" value="ECO:0007669"/>
    <property type="project" value="TreeGrafter"/>
</dbReference>
<keyword evidence="6" id="KW-1185">Reference proteome</keyword>
<dbReference type="Pfam" id="PF13404">
    <property type="entry name" value="HTH_AsnC-type"/>
    <property type="match status" value="2"/>
</dbReference>
<dbReference type="GO" id="GO:0005829">
    <property type="term" value="C:cytosol"/>
    <property type="evidence" value="ECO:0007669"/>
    <property type="project" value="TreeGrafter"/>
</dbReference>
<dbReference type="PRINTS" id="PR00033">
    <property type="entry name" value="HTHASNC"/>
</dbReference>
<feature type="domain" description="HTH asnC-type" evidence="4">
    <location>
        <begin position="2"/>
        <end position="62"/>
    </location>
</feature>
<evidence type="ECO:0000256" key="2">
    <source>
        <dbReference type="ARBA" id="ARBA00023125"/>
    </source>
</evidence>
<dbReference type="Gene3D" id="3.30.70.920">
    <property type="match status" value="1"/>
</dbReference>
<evidence type="ECO:0000256" key="1">
    <source>
        <dbReference type="ARBA" id="ARBA00023015"/>
    </source>
</evidence>